<name>A0ABZ1QR74_9ACTN</name>
<dbReference type="Pfam" id="PF20248">
    <property type="entry name" value="DUF6603"/>
    <property type="match status" value="1"/>
</dbReference>
<evidence type="ECO:0000313" key="2">
    <source>
        <dbReference type="EMBL" id="WUN84812.1"/>
    </source>
</evidence>
<protein>
    <recommendedName>
        <fullName evidence="1">DUF6603 domain-containing protein</fullName>
    </recommendedName>
</protein>
<evidence type="ECO:0000259" key="1">
    <source>
        <dbReference type="Pfam" id="PF20248"/>
    </source>
</evidence>
<keyword evidence="3" id="KW-1185">Reference proteome</keyword>
<dbReference type="EMBL" id="CP108038">
    <property type="protein sequence ID" value="WUN84812.1"/>
    <property type="molecule type" value="Genomic_DNA"/>
</dbReference>
<feature type="domain" description="DUF6603" evidence="1">
    <location>
        <begin position="298"/>
        <end position="827"/>
    </location>
</feature>
<gene>
    <name evidence="2" type="ORF">OHT53_01325</name>
</gene>
<dbReference type="RefSeq" id="WP_328733738.1">
    <property type="nucleotide sequence ID" value="NZ_CP108038.1"/>
</dbReference>
<proteinExistence type="predicted"/>
<dbReference type="InterPro" id="IPR046538">
    <property type="entry name" value="DUF6603"/>
</dbReference>
<dbReference type="GeneID" id="93759563"/>
<evidence type="ECO:0000313" key="3">
    <source>
        <dbReference type="Proteomes" id="UP001432071"/>
    </source>
</evidence>
<sequence length="924" mass="97644">MDPDTLLKTVSALLWKLADDAARTLRDPLGGLQALSGEHSALQDKLLEPLADVPDNHALLRLLRDVLGDVTDAASPVRAHGWKRAPEAARGLALVLTDGGSRAVLAVSPGPDDTGPTVDVVVTPGVTFSSAHPDGLWSVTAEAQSQDAWTASFSPGGASVTPAGTATITLDHRAQITCGPADGPHISMDALHLTTTASPQVPFAVELGVLGFQAAVLPPALSSFLGDSAATTTHKTDFAVLASRADGLRFKDGGARLELPVSLNLPGVTARRFALELDHDGTGVVLRPSLSLFAKPPALPLRADLDGLGLSLPFSFTRDRIGVDPVRIAANFPTGMGIELAAGPVAGCGAVQQRGEAGSGAYAGVLDIDLGVVRVQAIGLLQLPVNGKQLSFLVLLGAEFGYPGIQLSFGFALDAVGGLVGVNRRVDEERLRGLILDGNADRVLFPGNAVARADEIAGSLEACFPVARGRFVIGPMVRITWGGRIVSLSAALIVDLPDPVRAFLVGRLVIALPDPVVPLIRLQANVFGKIDPGVPSVELLATLTGSRIVGLPVAGEFFLLLRGGRDAVFVLSAGGFHPRYARPPGVPQLQRLSMDLGNGIISLRAEAYLALTSNSLQFGAKLHLDAVIAGCGVEGYLGLDALFVWEPTLSFSVHVYAGVAVLAFGERLASIGLDFTLEGPAPWHAFGTGTISVLFWDVSLDFDERWGELPGASPQAEDILPLLRDALARPDAWTAERSPADRSGLRYTDAANGSLARGEVAAPDATFRVSQKVVPLERPITRFHRVGVPGQTWRITPVERATDQPMDTFGPLTQPFVPGEFFAMTDEEQLSRPAFEDCTSGVRLSDTDVQMGTRHLVDESYETGYKVEPDWFTGFPVPDSGKPLPGAGAFVLEGFARLARAAERADRWRAAQRPIDTMKVEILQ</sequence>
<dbReference type="Proteomes" id="UP001432071">
    <property type="component" value="Chromosome"/>
</dbReference>
<reference evidence="2" key="1">
    <citation type="submission" date="2022-10" db="EMBL/GenBank/DDBJ databases">
        <title>The complete genomes of actinobacterial strains from the NBC collection.</title>
        <authorList>
            <person name="Joergensen T.S."/>
            <person name="Alvarez Arevalo M."/>
            <person name="Sterndorff E.B."/>
            <person name="Faurdal D."/>
            <person name="Vuksanovic O."/>
            <person name="Mourched A.-S."/>
            <person name="Charusanti P."/>
            <person name="Shaw S."/>
            <person name="Blin K."/>
            <person name="Weber T."/>
        </authorList>
    </citation>
    <scope>NUCLEOTIDE SEQUENCE</scope>
    <source>
        <strain evidence="2">NBC_00302</strain>
    </source>
</reference>
<organism evidence="2 3">
    <name type="scientific">Streptomyces bobili</name>
    <dbReference type="NCBI Taxonomy" id="67280"/>
    <lineage>
        <taxon>Bacteria</taxon>
        <taxon>Bacillati</taxon>
        <taxon>Actinomycetota</taxon>
        <taxon>Actinomycetes</taxon>
        <taxon>Kitasatosporales</taxon>
        <taxon>Streptomycetaceae</taxon>
        <taxon>Streptomyces</taxon>
    </lineage>
</organism>
<accession>A0ABZ1QR74</accession>